<evidence type="ECO:0000313" key="2">
    <source>
        <dbReference type="Proteomes" id="UP001162483"/>
    </source>
</evidence>
<organism evidence="1 2">
    <name type="scientific">Staurois parvus</name>
    <dbReference type="NCBI Taxonomy" id="386267"/>
    <lineage>
        <taxon>Eukaryota</taxon>
        <taxon>Metazoa</taxon>
        <taxon>Chordata</taxon>
        <taxon>Craniata</taxon>
        <taxon>Vertebrata</taxon>
        <taxon>Euteleostomi</taxon>
        <taxon>Amphibia</taxon>
        <taxon>Batrachia</taxon>
        <taxon>Anura</taxon>
        <taxon>Neobatrachia</taxon>
        <taxon>Ranoidea</taxon>
        <taxon>Ranidae</taxon>
        <taxon>Staurois</taxon>
    </lineage>
</organism>
<comment type="caution">
    <text evidence="1">The sequence shown here is derived from an EMBL/GenBank/DDBJ whole genome shotgun (WGS) entry which is preliminary data.</text>
</comment>
<accession>A0ABN9FSY0</accession>
<dbReference type="EMBL" id="CATNWA010017329">
    <property type="protein sequence ID" value="CAI9599633.1"/>
    <property type="molecule type" value="Genomic_DNA"/>
</dbReference>
<gene>
    <name evidence="1" type="ORF">SPARVUS_LOCUS12644181</name>
</gene>
<proteinExistence type="predicted"/>
<sequence>MTALTKGRALSVGIVPQDCIMASSPVRAAKDSLSAASAIREYTDAAAIRIVSCRESRGTVASTVASLSAFRWE</sequence>
<protein>
    <submittedName>
        <fullName evidence="1">Uncharacterized protein</fullName>
    </submittedName>
</protein>
<evidence type="ECO:0000313" key="1">
    <source>
        <dbReference type="EMBL" id="CAI9599633.1"/>
    </source>
</evidence>
<name>A0ABN9FSY0_9NEOB</name>
<keyword evidence="2" id="KW-1185">Reference proteome</keyword>
<reference evidence="1" key="1">
    <citation type="submission" date="2023-05" db="EMBL/GenBank/DDBJ databases">
        <authorList>
            <person name="Stuckert A."/>
        </authorList>
    </citation>
    <scope>NUCLEOTIDE SEQUENCE</scope>
</reference>
<dbReference type="Proteomes" id="UP001162483">
    <property type="component" value="Unassembled WGS sequence"/>
</dbReference>